<dbReference type="SUPFAM" id="SSF52518">
    <property type="entry name" value="Thiamin diphosphate-binding fold (THDP-binding)"/>
    <property type="match status" value="2"/>
</dbReference>
<evidence type="ECO:0000259" key="6">
    <source>
        <dbReference type="Pfam" id="PF02775"/>
    </source>
</evidence>
<dbReference type="InterPro" id="IPR012001">
    <property type="entry name" value="Thiamin_PyroP_enz_TPP-bd_dom"/>
</dbReference>
<protein>
    <submittedName>
        <fullName evidence="8">Acetolactate synthase-1/2/3 large subunit</fullName>
    </submittedName>
</protein>
<organism evidence="8 9">
    <name type="scientific">Roseovarius azorensis</name>
    <dbReference type="NCBI Taxonomy" id="1287727"/>
    <lineage>
        <taxon>Bacteria</taxon>
        <taxon>Pseudomonadati</taxon>
        <taxon>Pseudomonadota</taxon>
        <taxon>Alphaproteobacteria</taxon>
        <taxon>Rhodobacterales</taxon>
        <taxon>Roseobacteraceae</taxon>
        <taxon>Roseovarius</taxon>
    </lineage>
</organism>
<dbReference type="GO" id="GO:0000287">
    <property type="term" value="F:magnesium ion binding"/>
    <property type="evidence" value="ECO:0007669"/>
    <property type="project" value="InterPro"/>
</dbReference>
<dbReference type="InterPro" id="IPR045229">
    <property type="entry name" value="TPP_enz"/>
</dbReference>
<dbReference type="PANTHER" id="PTHR18968:SF129">
    <property type="entry name" value="ACETOLACTATE SYNTHASE"/>
    <property type="match status" value="1"/>
</dbReference>
<keyword evidence="2" id="KW-0808">Transferase</keyword>
<dbReference type="OrthoDB" id="4494979at2"/>
<evidence type="ECO:0000313" key="9">
    <source>
        <dbReference type="Proteomes" id="UP000199582"/>
    </source>
</evidence>
<dbReference type="PROSITE" id="PS00187">
    <property type="entry name" value="TPP_ENZYMES"/>
    <property type="match status" value="1"/>
</dbReference>
<evidence type="ECO:0000259" key="5">
    <source>
        <dbReference type="Pfam" id="PF00205"/>
    </source>
</evidence>
<dbReference type="GO" id="GO:0005948">
    <property type="term" value="C:acetolactate synthase complex"/>
    <property type="evidence" value="ECO:0007669"/>
    <property type="project" value="TreeGrafter"/>
</dbReference>
<dbReference type="FunFam" id="3.40.50.970:FF:000007">
    <property type="entry name" value="Acetolactate synthase"/>
    <property type="match status" value="1"/>
</dbReference>
<dbReference type="InterPro" id="IPR029061">
    <property type="entry name" value="THDP-binding"/>
</dbReference>
<feature type="domain" description="Thiamine pyrophosphate enzyme N-terminal TPP-binding" evidence="7">
    <location>
        <begin position="10"/>
        <end position="123"/>
    </location>
</feature>
<keyword evidence="9" id="KW-1185">Reference proteome</keyword>
<evidence type="ECO:0000256" key="4">
    <source>
        <dbReference type="RuleBase" id="RU362132"/>
    </source>
</evidence>
<name>A0A1H7K5U3_9RHOB</name>
<dbReference type="GO" id="GO:0030976">
    <property type="term" value="F:thiamine pyrophosphate binding"/>
    <property type="evidence" value="ECO:0007669"/>
    <property type="project" value="InterPro"/>
</dbReference>
<evidence type="ECO:0000259" key="7">
    <source>
        <dbReference type="Pfam" id="PF02776"/>
    </source>
</evidence>
<dbReference type="InterPro" id="IPR012000">
    <property type="entry name" value="Thiamin_PyroP_enz_cen_dom"/>
</dbReference>
<dbReference type="Gene3D" id="3.40.50.970">
    <property type="match status" value="2"/>
</dbReference>
<proteinExistence type="inferred from homology"/>
<sequence length="540" mass="57104">MTNSHETANRAADHLARRLHEAGCRHAFGMPGGEVLTVMDALARAGIRVTLARHENAAAFMAEGVWHRTGAPGILIATLGPGVLNGVNAIANAHQDRVPLIVISGCVDADEALTYSHQILDHEAVLAPITKATFRLTAQGADIIADKAVGIATEGRPGPVHIDVPISIADMRVTPPRLRRRPNAAPMVPAAPQEARDWLAAAERPVMIVGLDAVNEGAGATITEVAERLNIPVITTYKAKGIIPETHPLALGGAGLSPLADGLLVPLVQKADLILCVGYDPIEMRPGWREIWDPAEVRVIDIAAEPNHQYMHQATMNIVGACAPSLAAIAEAVTPRATWPGGEVAEVQAALALAFPRDDDWGAAAVIAEARRVLPEDTIATVDSGAHRILLSQMWTSHIPRALLQSTALCTMGCAVPLAMGAKLATPDATVVSFSGDAGFLMVAGELSTVAELKLPVIFVVFVDASLALIEKKQRERQMVNLAVDFGLHDFAAIGRAFGGHGVRVTNRAELRAALEAAQKADTFTVIAAEIDRGSYDNRI</sequence>
<dbReference type="GO" id="GO:0050660">
    <property type="term" value="F:flavin adenine dinucleotide binding"/>
    <property type="evidence" value="ECO:0007669"/>
    <property type="project" value="TreeGrafter"/>
</dbReference>
<feature type="domain" description="Thiamine pyrophosphate enzyme central" evidence="5">
    <location>
        <begin position="193"/>
        <end position="328"/>
    </location>
</feature>
<dbReference type="GO" id="GO:0009099">
    <property type="term" value="P:L-valine biosynthetic process"/>
    <property type="evidence" value="ECO:0007669"/>
    <property type="project" value="TreeGrafter"/>
</dbReference>
<dbReference type="RefSeq" id="WP_093032879.1">
    <property type="nucleotide sequence ID" value="NZ_FOAG01000002.1"/>
</dbReference>
<dbReference type="Pfam" id="PF02775">
    <property type="entry name" value="TPP_enzyme_C"/>
    <property type="match status" value="1"/>
</dbReference>
<evidence type="ECO:0000256" key="1">
    <source>
        <dbReference type="ARBA" id="ARBA00007812"/>
    </source>
</evidence>
<dbReference type="InterPro" id="IPR000399">
    <property type="entry name" value="TPP-bd_CS"/>
</dbReference>
<dbReference type="AlphaFoldDB" id="A0A1H7K5U3"/>
<dbReference type="STRING" id="1287727.SAMN05443999_102330"/>
<dbReference type="Gene3D" id="3.40.50.1220">
    <property type="entry name" value="TPP-binding domain"/>
    <property type="match status" value="1"/>
</dbReference>
<dbReference type="InterPro" id="IPR011766">
    <property type="entry name" value="TPP_enzyme_TPP-bd"/>
</dbReference>
<evidence type="ECO:0000313" key="8">
    <source>
        <dbReference type="EMBL" id="SEK81876.1"/>
    </source>
</evidence>
<dbReference type="EMBL" id="FOAG01000002">
    <property type="protein sequence ID" value="SEK81876.1"/>
    <property type="molecule type" value="Genomic_DNA"/>
</dbReference>
<dbReference type="PANTHER" id="PTHR18968">
    <property type="entry name" value="THIAMINE PYROPHOSPHATE ENZYMES"/>
    <property type="match status" value="1"/>
</dbReference>
<dbReference type="Proteomes" id="UP000199582">
    <property type="component" value="Unassembled WGS sequence"/>
</dbReference>
<dbReference type="CDD" id="cd07035">
    <property type="entry name" value="TPP_PYR_POX_like"/>
    <property type="match status" value="1"/>
</dbReference>
<dbReference type="InterPro" id="IPR029035">
    <property type="entry name" value="DHS-like_NAD/FAD-binding_dom"/>
</dbReference>
<comment type="similarity">
    <text evidence="1 4">Belongs to the TPP enzyme family.</text>
</comment>
<dbReference type="Pfam" id="PF02776">
    <property type="entry name" value="TPP_enzyme_N"/>
    <property type="match status" value="1"/>
</dbReference>
<feature type="domain" description="Thiamine pyrophosphate enzyme TPP-binding" evidence="6">
    <location>
        <begin position="383"/>
        <end position="528"/>
    </location>
</feature>
<accession>A0A1H7K5U3</accession>
<dbReference type="GO" id="GO:0009097">
    <property type="term" value="P:isoleucine biosynthetic process"/>
    <property type="evidence" value="ECO:0007669"/>
    <property type="project" value="TreeGrafter"/>
</dbReference>
<keyword evidence="3 4" id="KW-0786">Thiamine pyrophosphate</keyword>
<evidence type="ECO:0000256" key="3">
    <source>
        <dbReference type="ARBA" id="ARBA00023052"/>
    </source>
</evidence>
<dbReference type="GO" id="GO:0003984">
    <property type="term" value="F:acetolactate synthase activity"/>
    <property type="evidence" value="ECO:0007669"/>
    <property type="project" value="TreeGrafter"/>
</dbReference>
<dbReference type="SUPFAM" id="SSF52467">
    <property type="entry name" value="DHS-like NAD/FAD-binding domain"/>
    <property type="match status" value="1"/>
</dbReference>
<reference evidence="8 9" key="1">
    <citation type="submission" date="2016-10" db="EMBL/GenBank/DDBJ databases">
        <authorList>
            <person name="de Groot N.N."/>
        </authorList>
    </citation>
    <scope>NUCLEOTIDE SEQUENCE [LARGE SCALE GENOMIC DNA]</scope>
    <source>
        <strain evidence="8 9">DSM 100674</strain>
    </source>
</reference>
<evidence type="ECO:0000256" key="2">
    <source>
        <dbReference type="ARBA" id="ARBA00022679"/>
    </source>
</evidence>
<gene>
    <name evidence="8" type="ORF">SAMN05443999_102330</name>
</gene>
<dbReference type="Pfam" id="PF00205">
    <property type="entry name" value="TPP_enzyme_M"/>
    <property type="match status" value="1"/>
</dbReference>